<evidence type="ECO:0000256" key="14">
    <source>
        <dbReference type="ARBA" id="ARBA00023288"/>
    </source>
</evidence>
<comment type="caution">
    <text evidence="15">Lacks conserved residue(s) required for the propagation of feature annotation.</text>
</comment>
<dbReference type="InterPro" id="IPR051735">
    <property type="entry name" value="CFEM_domain"/>
</dbReference>
<dbReference type="SMART" id="SM00747">
    <property type="entry name" value="CFEM"/>
    <property type="match status" value="1"/>
</dbReference>
<feature type="compositionally biased region" description="Basic and acidic residues" evidence="16">
    <location>
        <begin position="231"/>
        <end position="240"/>
    </location>
</feature>
<evidence type="ECO:0000256" key="3">
    <source>
        <dbReference type="ARBA" id="ARBA00010031"/>
    </source>
</evidence>
<dbReference type="EMBL" id="JH725176">
    <property type="protein sequence ID" value="EJP63364.1"/>
    <property type="molecule type" value="Genomic_DNA"/>
</dbReference>
<feature type="disulfide bond" evidence="15">
    <location>
        <begin position="41"/>
        <end position="48"/>
    </location>
</feature>
<evidence type="ECO:0000256" key="4">
    <source>
        <dbReference type="ARBA" id="ARBA00022475"/>
    </source>
</evidence>
<feature type="region of interest" description="Disordered" evidence="16">
    <location>
        <begin position="88"/>
        <end position="193"/>
    </location>
</feature>
<protein>
    <submittedName>
        <fullName evidence="20">GPI anchored CFEM domain protein</fullName>
    </submittedName>
</protein>
<keyword evidence="13" id="KW-0325">Glycoprotein</keyword>
<dbReference type="GO" id="GO:0098552">
    <property type="term" value="C:side of membrane"/>
    <property type="evidence" value="ECO:0007669"/>
    <property type="project" value="UniProtKB-KW"/>
</dbReference>
<organism evidence="20 21">
    <name type="scientific">Beauveria bassiana (strain ARSEF 2860)</name>
    <name type="common">White muscardine disease fungus</name>
    <name type="synonym">Tritirachium shiotae</name>
    <dbReference type="NCBI Taxonomy" id="655819"/>
    <lineage>
        <taxon>Eukaryota</taxon>
        <taxon>Fungi</taxon>
        <taxon>Dikarya</taxon>
        <taxon>Ascomycota</taxon>
        <taxon>Pezizomycotina</taxon>
        <taxon>Sordariomycetes</taxon>
        <taxon>Hypocreomycetidae</taxon>
        <taxon>Hypocreales</taxon>
        <taxon>Cordycipitaceae</taxon>
        <taxon>Beauveria</taxon>
    </lineage>
</organism>
<keyword evidence="8 15" id="KW-0479">Metal-binding</keyword>
<keyword evidence="12 15" id="KW-1015">Disulfide bond</keyword>
<evidence type="ECO:0000256" key="5">
    <source>
        <dbReference type="ARBA" id="ARBA00022525"/>
    </source>
</evidence>
<feature type="region of interest" description="Disordered" evidence="16">
    <location>
        <begin position="226"/>
        <end position="267"/>
    </location>
</feature>
<dbReference type="GO" id="GO:0005886">
    <property type="term" value="C:plasma membrane"/>
    <property type="evidence" value="ECO:0007669"/>
    <property type="project" value="UniProtKB-SubCell"/>
</dbReference>
<comment type="subcellular location">
    <subcellularLocation>
        <location evidence="1">Cell membrane</location>
        <topology evidence="1">Lipid-anchor</topology>
        <topology evidence="1">GPI-anchor</topology>
    </subcellularLocation>
    <subcellularLocation>
        <location evidence="2">Secreted</location>
    </subcellularLocation>
</comment>
<sequence length="267" mass="26867">MKAIILLACARLVTAQSPPDISDVPQCAITCLLPALSSTGCSLTDLTCACLPKNRDKIKSQARPCIEKSCSKDDLSKAFDASDSLCGTSASQSLTTHPDTSTSAVTDTPTSKSNPAATTSEIASSGSESITTTSEHGASASRSASTTSTSRDPSGSLSATSTSSTGGSGNSEPHLSTTLPTTTGQSNSSDGGGLSKGATAGIGVGAGLGGIAVITGLASFFYVRGKKAGKRSRDVEETTDHQNSTFNSIPPPKQFSEVQGNPVAELP</sequence>
<dbReference type="GeneID" id="19890770"/>
<evidence type="ECO:0000256" key="18">
    <source>
        <dbReference type="SAM" id="SignalP"/>
    </source>
</evidence>
<keyword evidence="17" id="KW-1133">Transmembrane helix</keyword>
<evidence type="ECO:0000313" key="21">
    <source>
        <dbReference type="Proteomes" id="UP000002762"/>
    </source>
</evidence>
<feature type="transmembrane region" description="Helical" evidence="17">
    <location>
        <begin position="202"/>
        <end position="223"/>
    </location>
</feature>
<feature type="signal peptide" evidence="18">
    <location>
        <begin position="1"/>
        <end position="15"/>
    </location>
</feature>
<dbReference type="GO" id="GO:0005576">
    <property type="term" value="C:extracellular region"/>
    <property type="evidence" value="ECO:0007669"/>
    <property type="project" value="UniProtKB-SubCell"/>
</dbReference>
<dbReference type="InParanoid" id="J4KM55"/>
<dbReference type="PROSITE" id="PS52012">
    <property type="entry name" value="CFEM"/>
    <property type="match status" value="1"/>
</dbReference>
<evidence type="ECO:0000256" key="16">
    <source>
        <dbReference type="SAM" id="MobiDB-lite"/>
    </source>
</evidence>
<keyword evidence="5" id="KW-0964">Secreted</keyword>
<proteinExistence type="inferred from homology"/>
<keyword evidence="10 15" id="KW-0408">Iron</keyword>
<dbReference type="Pfam" id="PF05730">
    <property type="entry name" value="CFEM"/>
    <property type="match status" value="1"/>
</dbReference>
<reference evidence="20 21" key="1">
    <citation type="journal article" date="2012" name="Sci. Rep.">
        <title>Genomic perspectives on the evolution of fungal entomopathogenicity in Beauveria bassiana.</title>
        <authorList>
            <person name="Xiao G."/>
            <person name="Ying S.H."/>
            <person name="Zheng P."/>
            <person name="Wang Z.L."/>
            <person name="Zhang S."/>
            <person name="Xie X.Q."/>
            <person name="Shang Y."/>
            <person name="St Leger R.J."/>
            <person name="Zhao G.P."/>
            <person name="Wang C."/>
            <person name="Feng M.G."/>
        </authorList>
    </citation>
    <scope>NUCLEOTIDE SEQUENCE [LARGE SCALE GENOMIC DNA]</scope>
    <source>
        <strain evidence="20 21">ARSEF 2860</strain>
    </source>
</reference>
<evidence type="ECO:0000256" key="7">
    <source>
        <dbReference type="ARBA" id="ARBA00022622"/>
    </source>
</evidence>
<dbReference type="InterPro" id="IPR008427">
    <property type="entry name" value="Extracellular_membr_CFEM_dom"/>
</dbReference>
<evidence type="ECO:0000256" key="8">
    <source>
        <dbReference type="ARBA" id="ARBA00022723"/>
    </source>
</evidence>
<evidence type="ECO:0000259" key="19">
    <source>
        <dbReference type="PROSITE" id="PS52012"/>
    </source>
</evidence>
<feature type="binding site" description="axial binding residue" evidence="15">
    <location>
        <position position="45"/>
    </location>
    <ligand>
        <name>heme</name>
        <dbReference type="ChEBI" id="CHEBI:30413"/>
    </ligand>
    <ligandPart>
        <name>Fe</name>
        <dbReference type="ChEBI" id="CHEBI:18248"/>
    </ligandPart>
</feature>
<keyword evidence="21" id="KW-1185">Reference proteome</keyword>
<feature type="domain" description="CFEM" evidence="19">
    <location>
        <begin position="1"/>
        <end position="113"/>
    </location>
</feature>
<evidence type="ECO:0000256" key="13">
    <source>
        <dbReference type="ARBA" id="ARBA00023180"/>
    </source>
</evidence>
<feature type="chain" id="PRO_5012587659" evidence="18">
    <location>
        <begin position="16"/>
        <end position="267"/>
    </location>
</feature>
<evidence type="ECO:0000256" key="6">
    <source>
        <dbReference type="ARBA" id="ARBA00022617"/>
    </source>
</evidence>
<keyword evidence="11 17" id="KW-0472">Membrane</keyword>
<dbReference type="PANTHER" id="PTHR37928">
    <property type="entry name" value="CFEM DOMAIN PROTEIN (AFU_ORTHOLOGUE AFUA_6G14090)"/>
    <property type="match status" value="1"/>
</dbReference>
<dbReference type="GO" id="GO:0046872">
    <property type="term" value="F:metal ion binding"/>
    <property type="evidence" value="ECO:0007669"/>
    <property type="project" value="UniProtKB-UniRule"/>
</dbReference>
<name>J4KM55_BEAB2</name>
<evidence type="ECO:0000313" key="20">
    <source>
        <dbReference type="EMBL" id="EJP63364.1"/>
    </source>
</evidence>
<accession>J4KM55</accession>
<dbReference type="RefSeq" id="XP_008601077.1">
    <property type="nucleotide sequence ID" value="XM_008602855.1"/>
</dbReference>
<feature type="compositionally biased region" description="Polar residues" evidence="16">
    <location>
        <begin position="173"/>
        <end position="189"/>
    </location>
</feature>
<evidence type="ECO:0000256" key="12">
    <source>
        <dbReference type="ARBA" id="ARBA00023157"/>
    </source>
</evidence>
<keyword evidence="14" id="KW-0449">Lipoprotein</keyword>
<dbReference type="Proteomes" id="UP000002762">
    <property type="component" value="Unassembled WGS sequence"/>
</dbReference>
<keyword evidence="9 18" id="KW-0732">Signal</keyword>
<evidence type="ECO:0000256" key="11">
    <source>
        <dbReference type="ARBA" id="ARBA00023136"/>
    </source>
</evidence>
<gene>
    <name evidence="20" type="ORF">BBA_07758</name>
</gene>
<evidence type="ECO:0000256" key="17">
    <source>
        <dbReference type="SAM" id="Phobius"/>
    </source>
</evidence>
<keyword evidence="17" id="KW-0812">Transmembrane</keyword>
<dbReference type="STRING" id="655819.J4KM55"/>
<keyword evidence="7" id="KW-0336">GPI-anchor</keyword>
<feature type="compositionally biased region" description="Polar residues" evidence="16">
    <location>
        <begin position="88"/>
        <end position="115"/>
    </location>
</feature>
<dbReference type="PANTHER" id="PTHR37928:SF2">
    <property type="entry name" value="GPI ANCHORED CFEM DOMAIN PROTEIN (AFU_ORTHOLOGUE AFUA_6G10580)"/>
    <property type="match status" value="1"/>
</dbReference>
<feature type="compositionally biased region" description="Low complexity" evidence="16">
    <location>
        <begin position="116"/>
        <end position="165"/>
    </location>
</feature>
<keyword evidence="6 15" id="KW-0349">Heme</keyword>
<evidence type="ECO:0000256" key="15">
    <source>
        <dbReference type="PROSITE-ProRule" id="PRU01356"/>
    </source>
</evidence>
<keyword evidence="4" id="KW-1003">Cell membrane</keyword>
<evidence type="ECO:0000256" key="10">
    <source>
        <dbReference type="ARBA" id="ARBA00023004"/>
    </source>
</evidence>
<comment type="similarity">
    <text evidence="3">Belongs to the RBT5 family.</text>
</comment>
<dbReference type="AlphaFoldDB" id="J4KM55"/>
<dbReference type="HOGENOM" id="CLU_1042030_0_0_1"/>
<evidence type="ECO:0000256" key="9">
    <source>
        <dbReference type="ARBA" id="ARBA00022729"/>
    </source>
</evidence>
<evidence type="ECO:0000256" key="2">
    <source>
        <dbReference type="ARBA" id="ARBA00004613"/>
    </source>
</evidence>
<evidence type="ECO:0000256" key="1">
    <source>
        <dbReference type="ARBA" id="ARBA00004609"/>
    </source>
</evidence>